<evidence type="ECO:0000259" key="1">
    <source>
        <dbReference type="Pfam" id="PF13470"/>
    </source>
</evidence>
<gene>
    <name evidence="2" type="ORF">MUY27_16260</name>
</gene>
<comment type="caution">
    <text evidence="2">The sequence shown here is derived from an EMBL/GenBank/DDBJ whole genome shotgun (WGS) entry which is preliminary data.</text>
</comment>
<dbReference type="InterPro" id="IPR029060">
    <property type="entry name" value="PIN-like_dom_sf"/>
</dbReference>
<dbReference type="CDD" id="cd09854">
    <property type="entry name" value="PIN_VapC-like"/>
    <property type="match status" value="1"/>
</dbReference>
<dbReference type="Pfam" id="PF13470">
    <property type="entry name" value="PIN_3"/>
    <property type="match status" value="1"/>
</dbReference>
<protein>
    <submittedName>
        <fullName evidence="2">PIN domain-containing protein</fullName>
    </submittedName>
</protein>
<name>A0A9X1X7T5_9SPHI</name>
<dbReference type="SUPFAM" id="SSF88723">
    <property type="entry name" value="PIN domain-like"/>
    <property type="match status" value="1"/>
</dbReference>
<keyword evidence="3" id="KW-1185">Reference proteome</keyword>
<dbReference type="Gene3D" id="3.40.50.1010">
    <property type="entry name" value="5'-nuclease"/>
    <property type="match status" value="1"/>
</dbReference>
<dbReference type="RefSeq" id="WP_245131752.1">
    <property type="nucleotide sequence ID" value="NZ_JALJEJ010000009.1"/>
</dbReference>
<accession>A0A9X1X7T5</accession>
<organism evidence="2 3">
    <name type="scientific">Mucilaginibacter straminoryzae</name>
    <dbReference type="NCBI Taxonomy" id="2932774"/>
    <lineage>
        <taxon>Bacteria</taxon>
        <taxon>Pseudomonadati</taxon>
        <taxon>Bacteroidota</taxon>
        <taxon>Sphingobacteriia</taxon>
        <taxon>Sphingobacteriales</taxon>
        <taxon>Sphingobacteriaceae</taxon>
        <taxon>Mucilaginibacter</taxon>
    </lineage>
</organism>
<dbReference type="EMBL" id="JALJEJ010000009">
    <property type="protein sequence ID" value="MCJ8211273.1"/>
    <property type="molecule type" value="Genomic_DNA"/>
</dbReference>
<dbReference type="AlphaFoldDB" id="A0A9X1X7T5"/>
<evidence type="ECO:0000313" key="3">
    <source>
        <dbReference type="Proteomes" id="UP001139450"/>
    </source>
</evidence>
<feature type="domain" description="PIN" evidence="1">
    <location>
        <begin position="6"/>
        <end position="119"/>
    </location>
</feature>
<sequence length="139" mass="15827">MAYKKLFVDSDILLDMLLQREPHSYFTRYLLSEANKYDIALTTSTLVMANINYILTGQIGKSQAKKGLVNLFEILDVLPFEPDTFKLALSSQFSDVEDGIQHFIALKNDCDAIITRNIKDYKHSAIPVLTAEQLLREII</sequence>
<proteinExistence type="predicted"/>
<dbReference type="InterPro" id="IPR002716">
    <property type="entry name" value="PIN_dom"/>
</dbReference>
<evidence type="ECO:0000313" key="2">
    <source>
        <dbReference type="EMBL" id="MCJ8211273.1"/>
    </source>
</evidence>
<dbReference type="Proteomes" id="UP001139450">
    <property type="component" value="Unassembled WGS sequence"/>
</dbReference>
<reference evidence="2" key="1">
    <citation type="submission" date="2022-04" db="EMBL/GenBank/DDBJ databases">
        <title>Mucilaginibacter sp. RS28 isolated from freshwater.</title>
        <authorList>
            <person name="Ko S.-R."/>
        </authorList>
    </citation>
    <scope>NUCLEOTIDE SEQUENCE</scope>
    <source>
        <strain evidence="2">RS28</strain>
    </source>
</reference>